<dbReference type="GO" id="GO:0009116">
    <property type="term" value="P:nucleoside metabolic process"/>
    <property type="evidence" value="ECO:0007669"/>
    <property type="project" value="InterPro"/>
</dbReference>
<proteinExistence type="inferred from homology"/>
<dbReference type="InterPro" id="IPR012475">
    <property type="entry name" value="Fungal_lectin"/>
</dbReference>
<dbReference type="Proteomes" id="UP000800097">
    <property type="component" value="Unassembled WGS sequence"/>
</dbReference>
<accession>A0A6A6JAA7</accession>
<dbReference type="Gene3D" id="3.40.50.1580">
    <property type="entry name" value="Nucleoside phosphorylase domain"/>
    <property type="match status" value="1"/>
</dbReference>
<dbReference type="PANTHER" id="PTHR46082:SF11">
    <property type="entry name" value="AAA+ ATPASE DOMAIN-CONTAINING PROTEIN-RELATED"/>
    <property type="match status" value="1"/>
</dbReference>
<dbReference type="GO" id="GO:0003824">
    <property type="term" value="F:catalytic activity"/>
    <property type="evidence" value="ECO:0007669"/>
    <property type="project" value="InterPro"/>
</dbReference>
<dbReference type="GeneID" id="54552212"/>
<dbReference type="InterPro" id="IPR000845">
    <property type="entry name" value="Nucleoside_phosphorylase_d"/>
</dbReference>
<organism evidence="3 4">
    <name type="scientific">Westerdykella ornata</name>
    <dbReference type="NCBI Taxonomy" id="318751"/>
    <lineage>
        <taxon>Eukaryota</taxon>
        <taxon>Fungi</taxon>
        <taxon>Dikarya</taxon>
        <taxon>Ascomycota</taxon>
        <taxon>Pezizomycotina</taxon>
        <taxon>Dothideomycetes</taxon>
        <taxon>Pleosporomycetidae</taxon>
        <taxon>Pleosporales</taxon>
        <taxon>Sporormiaceae</taxon>
        <taxon>Westerdykella</taxon>
    </lineage>
</organism>
<dbReference type="RefSeq" id="XP_033650871.1">
    <property type="nucleotide sequence ID" value="XM_033799037.1"/>
</dbReference>
<dbReference type="PROSITE" id="PS51257">
    <property type="entry name" value="PROKAR_LIPOPROTEIN"/>
    <property type="match status" value="1"/>
</dbReference>
<dbReference type="AlphaFoldDB" id="A0A6A6JAA7"/>
<name>A0A6A6JAA7_WESOR</name>
<feature type="domain" description="Nucleoside phosphorylase" evidence="2">
    <location>
        <begin position="16"/>
        <end position="257"/>
    </location>
</feature>
<evidence type="ECO:0000256" key="1">
    <source>
        <dbReference type="ARBA" id="ARBA00009042"/>
    </source>
</evidence>
<protein>
    <submittedName>
        <fullName evidence="3">Purine and uridine phosphorylase</fullName>
    </submittedName>
</protein>
<dbReference type="OrthoDB" id="1577640at2759"/>
<evidence type="ECO:0000313" key="4">
    <source>
        <dbReference type="Proteomes" id="UP000800097"/>
    </source>
</evidence>
<dbReference type="InterPro" id="IPR035994">
    <property type="entry name" value="Nucleoside_phosphorylase_sf"/>
</dbReference>
<dbReference type="Pfam" id="PF01048">
    <property type="entry name" value="PNP_UDP_1"/>
    <property type="match status" value="1"/>
</dbReference>
<dbReference type="InterPro" id="IPR053137">
    <property type="entry name" value="NLR-like"/>
</dbReference>
<dbReference type="SUPFAM" id="SSF53167">
    <property type="entry name" value="Purine and uridine phosphorylases"/>
    <property type="match status" value="1"/>
</dbReference>
<dbReference type="SUPFAM" id="SSF89372">
    <property type="entry name" value="Fucose-specific lectin"/>
    <property type="match status" value="1"/>
</dbReference>
<sequence>MLDEKHEDLEREDDDENLYSLGSIAGHNVVIACLPAGQIGNNPAAVVATQLRARFRGIRFGLMVGVGGGVPSAEADIRLGDVVVSKPNGTFGGVVQYDAGKNTPSGFVRTGSLNSPPQILLSAVNTVQAVKLEGQCRLSEYVSHLGRLPIFQRNKAGPDILFDAAYDHEGGATCENCSRTRQVARTPRNNEEEVVVHYGTIASGNALLKKGRTRDRLSSELGGILCFEMEAAGLMNSFPCLVIRGICDYADSHKNKMWQPYAAGTAAAYAKELLSVIPLTGVSKIRTVEETIKETRQQFCITAISRKQGQIDLFLCGPDGHVYTLWWVDGRGWSPGHKIIGDFGDFPSGAKVTAVSRDAEKLDIFACDIHGRIRTSWWQLPYYQLTIGSRWKTRDPIGEQFLGGTQAAAVSRDVNTLDVFALAEGGQIHTLQWIKVDPWSRRTLSKDPLGFPVGTRVTATARTKQHMDVFVCDGDGNVKTQGWSSHADRWTDWEVIGQQFLPGTKIAAIVPDEDTIELFACRPNGQIHTTKWAANSGWERTWTEVSGGAKFKATPKVTVTKLSPGTLHLFVHGTDGFVYTCGRSGPGAEWSTWESVRNQRFLGSVDMAVAAWKGAKAANLFVSNNDGQRVTVWWTRGSMSNWEEWRTLKLPEVFGSE</sequence>
<dbReference type="PANTHER" id="PTHR46082">
    <property type="entry name" value="ATP/GTP-BINDING PROTEIN-RELATED"/>
    <property type="match status" value="1"/>
</dbReference>
<keyword evidence="4" id="KW-1185">Reference proteome</keyword>
<dbReference type="EMBL" id="ML986511">
    <property type="protein sequence ID" value="KAF2273332.1"/>
    <property type="molecule type" value="Genomic_DNA"/>
</dbReference>
<reference evidence="3" key="1">
    <citation type="journal article" date="2020" name="Stud. Mycol.">
        <title>101 Dothideomycetes genomes: a test case for predicting lifestyles and emergence of pathogens.</title>
        <authorList>
            <person name="Haridas S."/>
            <person name="Albert R."/>
            <person name="Binder M."/>
            <person name="Bloem J."/>
            <person name="Labutti K."/>
            <person name="Salamov A."/>
            <person name="Andreopoulos B."/>
            <person name="Baker S."/>
            <person name="Barry K."/>
            <person name="Bills G."/>
            <person name="Bluhm B."/>
            <person name="Cannon C."/>
            <person name="Castanera R."/>
            <person name="Culley D."/>
            <person name="Daum C."/>
            <person name="Ezra D."/>
            <person name="Gonzalez J."/>
            <person name="Henrissat B."/>
            <person name="Kuo A."/>
            <person name="Liang C."/>
            <person name="Lipzen A."/>
            <person name="Lutzoni F."/>
            <person name="Magnuson J."/>
            <person name="Mondo S."/>
            <person name="Nolan M."/>
            <person name="Ohm R."/>
            <person name="Pangilinan J."/>
            <person name="Park H.-J."/>
            <person name="Ramirez L."/>
            <person name="Alfaro M."/>
            <person name="Sun H."/>
            <person name="Tritt A."/>
            <person name="Yoshinaga Y."/>
            <person name="Zwiers L.-H."/>
            <person name="Turgeon B."/>
            <person name="Goodwin S."/>
            <person name="Spatafora J."/>
            <person name="Crous P."/>
            <person name="Grigoriev I."/>
        </authorList>
    </citation>
    <scope>NUCLEOTIDE SEQUENCE</scope>
    <source>
        <strain evidence="3">CBS 379.55</strain>
    </source>
</reference>
<dbReference type="Gene3D" id="2.120.10.70">
    <property type="entry name" value="Fucose-specific lectin"/>
    <property type="match status" value="2"/>
</dbReference>
<comment type="similarity">
    <text evidence="1">Belongs to the fungal fucose-specific lectin family.</text>
</comment>
<evidence type="ECO:0000313" key="3">
    <source>
        <dbReference type="EMBL" id="KAF2273332.1"/>
    </source>
</evidence>
<evidence type="ECO:0000259" key="2">
    <source>
        <dbReference type="Pfam" id="PF01048"/>
    </source>
</evidence>
<dbReference type="Pfam" id="PF07938">
    <property type="entry name" value="Fungal_lectin"/>
    <property type="match status" value="1"/>
</dbReference>
<gene>
    <name evidence="3" type="ORF">EI97DRAFT_436197</name>
</gene>